<dbReference type="Proteomes" id="UP000001338">
    <property type="component" value="Unassembled WGS sequence"/>
</dbReference>
<reference evidence="1 2" key="1">
    <citation type="submission" date="2012-10" db="EMBL/GenBank/DDBJ databases">
        <authorList>
            <person name="Harkins D.M."/>
            <person name="Durkin A.S."/>
            <person name="Brinkac L.M."/>
            <person name="Haft D.H."/>
            <person name="Selengut J.D."/>
            <person name="Sanka R."/>
            <person name="DePew J."/>
            <person name="Purushe J."/>
            <person name="Whelen A.C."/>
            <person name="Vinetz J.M."/>
            <person name="Sutton G.G."/>
            <person name="Nierman W.C."/>
            <person name="Fouts D.E."/>
        </authorList>
    </citation>
    <scope>NUCLEOTIDE SEQUENCE [LARGE SCALE GENOMIC DNA]</scope>
    <source>
        <strain evidence="1 2">2006001853</strain>
    </source>
</reference>
<dbReference type="AlphaFoldDB" id="A0A828Z4E9"/>
<evidence type="ECO:0008006" key="3">
    <source>
        <dbReference type="Google" id="ProtNLM"/>
    </source>
</evidence>
<gene>
    <name evidence="1" type="ORF">LEP1GSC036_0973</name>
</gene>
<sequence length="381" mass="45087">MNLKNPFDYLGIDTIRLFIEGPNVEQNDFLRALRIRQGQRGDRFYDRANGVMIIEVFKDGFRFYIISFSLSRLYNGVNYSSYAPFDYEDLVKRLMSILEVAGFVVKDWAAVKLSRLDVFLNIELEHSYEYYAPILKTISLPRTESKSYETSKYLKNKRLTLMTYDKKTQLEKRKNLKIQDNVLRIELRYLKAQKIKQTFGVNLLHELKAEHIEKDFYKKLESAFSELGKFSVYPTLSLSRKNEFVKYFKEKKARFPEKLGIMVNSFYRKDKIGKLQELLSAMRNTSIQSEKSSEAQRKKKERDIKKALSFVNLGIFIDFEKRDFGQSLNLIKSVVFHRQLKIARLDEVVKVEHRRYNKNEGAMDFSMFSWDDVQRILLKAS</sequence>
<organism evidence="1 2">
    <name type="scientific">Leptospira weilii str. 2006001853</name>
    <dbReference type="NCBI Taxonomy" id="1001589"/>
    <lineage>
        <taxon>Bacteria</taxon>
        <taxon>Pseudomonadati</taxon>
        <taxon>Spirochaetota</taxon>
        <taxon>Spirochaetia</taxon>
        <taxon>Leptospirales</taxon>
        <taxon>Leptospiraceae</taxon>
        <taxon>Leptospira</taxon>
    </lineage>
</organism>
<dbReference type="EMBL" id="AFLV02000008">
    <property type="protein sequence ID" value="EKR66203.1"/>
    <property type="molecule type" value="Genomic_DNA"/>
</dbReference>
<name>A0A828Z4E9_9LEPT</name>
<evidence type="ECO:0000313" key="2">
    <source>
        <dbReference type="Proteomes" id="UP000001338"/>
    </source>
</evidence>
<comment type="caution">
    <text evidence="1">The sequence shown here is derived from an EMBL/GenBank/DDBJ whole genome shotgun (WGS) entry which is preliminary data.</text>
</comment>
<accession>A0A828Z4E9</accession>
<protein>
    <recommendedName>
        <fullName evidence="3">Replication-associated protein G2P N-terminal domain-containing protein</fullName>
    </recommendedName>
</protein>
<proteinExistence type="predicted"/>
<evidence type="ECO:0000313" key="1">
    <source>
        <dbReference type="EMBL" id="EKR66203.1"/>
    </source>
</evidence>